<dbReference type="STRING" id="1450648.CLORY_39210"/>
<comment type="caution">
    <text evidence="1">The sequence shown here is derived from an EMBL/GenBank/DDBJ whole genome shotgun (WGS) entry which is preliminary data.</text>
</comment>
<reference evidence="1 2" key="1">
    <citation type="submission" date="2017-03" db="EMBL/GenBank/DDBJ databases">
        <title>Genome sequence of Clostridium oryzae DSM 28571.</title>
        <authorList>
            <person name="Poehlein A."/>
            <person name="Daniel R."/>
        </authorList>
    </citation>
    <scope>NUCLEOTIDE SEQUENCE [LARGE SCALE GENOMIC DNA]</scope>
    <source>
        <strain evidence="1 2">DSM 28571</strain>
    </source>
</reference>
<evidence type="ECO:0000313" key="1">
    <source>
        <dbReference type="EMBL" id="OPJ57801.1"/>
    </source>
</evidence>
<evidence type="ECO:0000313" key="2">
    <source>
        <dbReference type="Proteomes" id="UP000190080"/>
    </source>
</evidence>
<dbReference type="AlphaFoldDB" id="A0A1V4ICV0"/>
<name>A0A1V4ICV0_9CLOT</name>
<organism evidence="1 2">
    <name type="scientific">Clostridium oryzae</name>
    <dbReference type="NCBI Taxonomy" id="1450648"/>
    <lineage>
        <taxon>Bacteria</taxon>
        <taxon>Bacillati</taxon>
        <taxon>Bacillota</taxon>
        <taxon>Clostridia</taxon>
        <taxon>Eubacteriales</taxon>
        <taxon>Clostridiaceae</taxon>
        <taxon>Clostridium</taxon>
    </lineage>
</organism>
<dbReference type="Proteomes" id="UP000190080">
    <property type="component" value="Unassembled WGS sequence"/>
</dbReference>
<accession>A0A1V4ICV0</accession>
<proteinExistence type="predicted"/>
<protein>
    <submittedName>
        <fullName evidence="1">Uncharacterized protein</fullName>
    </submittedName>
</protein>
<dbReference type="RefSeq" id="WP_079427660.1">
    <property type="nucleotide sequence ID" value="NZ_MZGV01000072.1"/>
</dbReference>
<gene>
    <name evidence="1" type="ORF">CLORY_39210</name>
</gene>
<keyword evidence="2" id="KW-1185">Reference proteome</keyword>
<dbReference type="EMBL" id="MZGV01000072">
    <property type="protein sequence ID" value="OPJ57801.1"/>
    <property type="molecule type" value="Genomic_DNA"/>
</dbReference>
<sequence>MKINFTKKQYRKLLDLIYAGEMVVNSVRDSEEKLTEYEELEQYMYSFAKDFGFDDLFKYDVDLDSYMLTEKYEDEDIFKYINDYDNYVFWQQLAARLSTRDALLEINKDKNKKQQQEPLTDKESNALFKLQTRFEKKYYREFDKHGLNNVNVELKR</sequence>
<dbReference type="OrthoDB" id="5638364at2"/>